<evidence type="ECO:0000256" key="6">
    <source>
        <dbReference type="SAM" id="Phobius"/>
    </source>
</evidence>
<name>A0A0D8J4U3_9BACT</name>
<organism evidence="9 10">
    <name type="scientific">Draconibacterium sediminis</name>
    <dbReference type="NCBI Taxonomy" id="1544798"/>
    <lineage>
        <taxon>Bacteria</taxon>
        <taxon>Pseudomonadati</taxon>
        <taxon>Bacteroidota</taxon>
        <taxon>Bacteroidia</taxon>
        <taxon>Marinilabiliales</taxon>
        <taxon>Prolixibacteraceae</taxon>
        <taxon>Draconibacterium</taxon>
    </lineage>
</organism>
<keyword evidence="4 6" id="KW-1133">Transmembrane helix</keyword>
<feature type="transmembrane region" description="Helical" evidence="6">
    <location>
        <begin position="274"/>
        <end position="295"/>
    </location>
</feature>
<keyword evidence="2" id="KW-1003">Cell membrane</keyword>
<dbReference type="GO" id="GO:0022857">
    <property type="term" value="F:transmembrane transporter activity"/>
    <property type="evidence" value="ECO:0007669"/>
    <property type="project" value="TreeGrafter"/>
</dbReference>
<accession>A0A0D8J4U3</accession>
<sequence length="790" mass="89089">MSEFKRNLRLGWRNILKNKFFSFLNIGGVAIGIAVTTLILFWVVDELSFDKFNANLGQVYQVYEHQVYSDGQDLHTGCTPFPLANELKQTYPEIENATTFTSLGGLPVKYETTEYKDISLTLADKEFVNIFSFELIEGDLNAIDAPDKILITPKIAQLFFPNESPIGKMLTVYGNYTFTVGAVIDYPKDHSSTQFDILASIKVAEQLGADLTRWGNNWPFTCLLLTEGTDANQLESKLTGFLQEKGQENTSIYLFPYAKRHLYTFSGENNRIQYIYQFLAIALIIVLIASINFVNSSTASSETRRPEVGIRKVLGATKANLTSQFFHEKGLMILISIVLGAALVLAFTPLFGQLSDKHISLSLLGNKYLIFMLIAMILTTLILSVAYPSLYISSFAPARVLKKAARKSANRISFRSLLVVVQFTLSIILIICTIAVNSQLKFINNYDLGYNQNNLVYINLDDATKTKHEALSASLKNISGVENLTKADKLPFWGGNSSWGYDWQGKDPENKVLICAMRVDREYFETLGISMAEGQSFSPSTELTEDSESEFSSEVILNQEAIRRMKMSDPIQKYFGRNGGERARIVGVAKDFHFESLRNGIEPMVMIPLNQNPDVLIMRIRPENFSQTLAAIKENWKTIIPDSNIELGFFDQRLEDMYNSELRISGLFQYFSFVAIFIACIGLFGLSVFAIERKRKEIGIRKVNGSKVSQILAMLNKDFIKWVLISFVIASPLAWYVMSSWLQNFAYQTELHWWIFALAGVLSIAIALLTVSVQSYKAATRNPVEALRYE</sequence>
<dbReference type="STRING" id="1544798.LH29_23875"/>
<evidence type="ECO:0000256" key="2">
    <source>
        <dbReference type="ARBA" id="ARBA00022475"/>
    </source>
</evidence>
<evidence type="ECO:0000256" key="1">
    <source>
        <dbReference type="ARBA" id="ARBA00004651"/>
    </source>
</evidence>
<evidence type="ECO:0000256" key="4">
    <source>
        <dbReference type="ARBA" id="ARBA00022989"/>
    </source>
</evidence>
<evidence type="ECO:0000256" key="3">
    <source>
        <dbReference type="ARBA" id="ARBA00022692"/>
    </source>
</evidence>
<feature type="transmembrane region" description="Helical" evidence="6">
    <location>
        <begin position="20"/>
        <end position="44"/>
    </location>
</feature>
<dbReference type="Pfam" id="PF02687">
    <property type="entry name" value="FtsX"/>
    <property type="match status" value="2"/>
</dbReference>
<comment type="subcellular location">
    <subcellularLocation>
        <location evidence="1">Cell membrane</location>
        <topology evidence="1">Multi-pass membrane protein</topology>
    </subcellularLocation>
</comment>
<feature type="domain" description="ABC3 transporter permease C-terminal" evidence="7">
    <location>
        <begin position="280"/>
        <end position="394"/>
    </location>
</feature>
<keyword evidence="3 6" id="KW-0812">Transmembrane</keyword>
<dbReference type="PANTHER" id="PTHR30572">
    <property type="entry name" value="MEMBRANE COMPONENT OF TRANSPORTER-RELATED"/>
    <property type="match status" value="1"/>
</dbReference>
<evidence type="ECO:0000313" key="9">
    <source>
        <dbReference type="EMBL" id="KJF41764.1"/>
    </source>
</evidence>
<dbReference type="PANTHER" id="PTHR30572:SF18">
    <property type="entry name" value="ABC-TYPE MACROLIDE FAMILY EXPORT SYSTEM PERMEASE COMPONENT 2"/>
    <property type="match status" value="1"/>
</dbReference>
<feature type="transmembrane region" description="Helical" evidence="6">
    <location>
        <begin position="751"/>
        <end position="771"/>
    </location>
</feature>
<dbReference type="InterPro" id="IPR003838">
    <property type="entry name" value="ABC3_permease_C"/>
</dbReference>
<evidence type="ECO:0000259" key="8">
    <source>
        <dbReference type="Pfam" id="PF12704"/>
    </source>
</evidence>
<keyword evidence="5 6" id="KW-0472">Membrane</keyword>
<dbReference type="OrthoDB" id="973461at2"/>
<evidence type="ECO:0000256" key="5">
    <source>
        <dbReference type="ARBA" id="ARBA00023136"/>
    </source>
</evidence>
<reference evidence="9 10" key="1">
    <citation type="submission" date="2014-09" db="EMBL/GenBank/DDBJ databases">
        <title>Draft Genome Sequence of Draconibacterium sp. JN14CK-3.</title>
        <authorList>
            <person name="Dong C."/>
            <person name="Lai Q."/>
            <person name="Shao Z."/>
        </authorList>
    </citation>
    <scope>NUCLEOTIDE SEQUENCE [LARGE SCALE GENOMIC DNA]</scope>
    <source>
        <strain evidence="9 10">JN14CK-3</strain>
    </source>
</reference>
<feature type="transmembrane region" description="Helical" evidence="6">
    <location>
        <begin position="667"/>
        <end position="691"/>
    </location>
</feature>
<dbReference type="Pfam" id="PF12704">
    <property type="entry name" value="MacB_PCD"/>
    <property type="match status" value="1"/>
</dbReference>
<feature type="transmembrane region" description="Helical" evidence="6">
    <location>
        <begin position="368"/>
        <end position="391"/>
    </location>
</feature>
<dbReference type="InterPro" id="IPR050250">
    <property type="entry name" value="Macrolide_Exporter_MacB"/>
</dbReference>
<protein>
    <submittedName>
        <fullName evidence="9">Uncharacterized protein</fullName>
    </submittedName>
</protein>
<dbReference type="AlphaFoldDB" id="A0A0D8J4U3"/>
<feature type="domain" description="ABC3 transporter permease C-terminal" evidence="7">
    <location>
        <begin position="671"/>
        <end position="783"/>
    </location>
</feature>
<comment type="caution">
    <text evidence="9">The sequence shown here is derived from an EMBL/GenBank/DDBJ whole genome shotgun (WGS) entry which is preliminary data.</text>
</comment>
<feature type="transmembrane region" description="Helical" evidence="6">
    <location>
        <begin position="330"/>
        <end position="348"/>
    </location>
</feature>
<dbReference type="GO" id="GO:0005886">
    <property type="term" value="C:plasma membrane"/>
    <property type="evidence" value="ECO:0007669"/>
    <property type="project" value="UniProtKB-SubCell"/>
</dbReference>
<dbReference type="RefSeq" id="WP_045033659.1">
    <property type="nucleotide sequence ID" value="NZ_JRHC01000009.1"/>
</dbReference>
<proteinExistence type="predicted"/>
<dbReference type="Proteomes" id="UP000032544">
    <property type="component" value="Unassembled WGS sequence"/>
</dbReference>
<feature type="transmembrane region" description="Helical" evidence="6">
    <location>
        <begin position="412"/>
        <end position="436"/>
    </location>
</feature>
<feature type="domain" description="MacB-like periplasmic core" evidence="8">
    <location>
        <begin position="22"/>
        <end position="239"/>
    </location>
</feature>
<evidence type="ECO:0000259" key="7">
    <source>
        <dbReference type="Pfam" id="PF02687"/>
    </source>
</evidence>
<gene>
    <name evidence="9" type="ORF">LH29_23875</name>
</gene>
<evidence type="ECO:0000313" key="10">
    <source>
        <dbReference type="Proteomes" id="UP000032544"/>
    </source>
</evidence>
<dbReference type="InterPro" id="IPR025857">
    <property type="entry name" value="MacB_PCD"/>
</dbReference>
<feature type="transmembrane region" description="Helical" evidence="6">
    <location>
        <begin position="719"/>
        <end position="739"/>
    </location>
</feature>
<keyword evidence="10" id="KW-1185">Reference proteome</keyword>
<dbReference type="EMBL" id="JRHC01000009">
    <property type="protein sequence ID" value="KJF41764.1"/>
    <property type="molecule type" value="Genomic_DNA"/>
</dbReference>